<name>A0ABT2FDR0_9NEIS</name>
<reference evidence="1" key="2">
    <citation type="journal article" date="2023" name="Curr. Microbiol.">
        <title>Neisseria montereyensis sp. nov., Isolated from Oropharynx of California Sea Lion (Zalophus californianus): Genomic, Phylogenetic, and Phenotypic Study.</title>
        <authorList>
            <person name="Volokhov D.V."/>
            <person name="Zagorodnyaya T.A."/>
            <person name="Furtak V.A."/>
            <person name="Nattanmai G."/>
            <person name="Randall L."/>
            <person name="Jose S."/>
            <person name="Gao Y."/>
            <person name="Gulland F.M."/>
            <person name="Eisenberg T."/>
            <person name="Delmonte P."/>
            <person name="Blom J."/>
            <person name="Mitchell K.K."/>
        </authorList>
    </citation>
    <scope>NUCLEOTIDE SEQUENCE</scope>
    <source>
        <strain evidence="1">CSL10203-ORH2</strain>
    </source>
</reference>
<dbReference type="RefSeq" id="WP_259291465.1">
    <property type="nucleotide sequence ID" value="NZ_JANUXW010000003.1"/>
</dbReference>
<sequence>MNTVSNYQELLAAVMRGDNEIVISRNIRALGSIMLAPDMVLRGKAQENGELPTVTFSNSDGVAVTKNNRIADLNIQTDVKHRAVYNVLQEKDLGKFDFNNLTLVGQFSFITRAGTQSAKLNINNLDIVACDARHHPEQPQKYGVNVYQGALTVYNFNSQKDSRIDLTIDNIRIGREHAPVLGSGLFVSGFGDEGGQVVADRITTQAVYSDGRLPFGVPDIITAAVFIVYGAKVKELVHHENIVTYGVNDMVLDTWGHVDNWLSEKNVLSYGPSGIGFVNFGTVGNFVVKGEVATYGMGARGYNQYDGTVDNIEFGSISTYGDGSIGIQLSRKIGKLTVHGDVKTYGSEGDSLVKGVVLRLKPLALSIQNGGEAEQITIGGNLETLGDGVSALDVKKGGKIQAMQVGGEIVAKGKGSQRLAIEEGAEVPANIK</sequence>
<reference evidence="1" key="1">
    <citation type="submission" date="2022-08" db="EMBL/GenBank/DDBJ databases">
        <authorList>
            <person name="Volokhov D.V."/>
            <person name="Furtak V.A."/>
            <person name="Zagorodnyaya T.A."/>
        </authorList>
    </citation>
    <scope>NUCLEOTIDE SEQUENCE</scope>
    <source>
        <strain evidence="1">CSL10203-ORH2</strain>
    </source>
</reference>
<evidence type="ECO:0000313" key="2">
    <source>
        <dbReference type="Proteomes" id="UP001166947"/>
    </source>
</evidence>
<evidence type="ECO:0000313" key="1">
    <source>
        <dbReference type="EMBL" id="MCS4533658.1"/>
    </source>
</evidence>
<comment type="caution">
    <text evidence="1">The sequence shown here is derived from an EMBL/GenBank/DDBJ whole genome shotgun (WGS) entry which is preliminary data.</text>
</comment>
<accession>A0ABT2FDR0</accession>
<dbReference type="Proteomes" id="UP001166947">
    <property type="component" value="Unassembled WGS sequence"/>
</dbReference>
<keyword evidence="2" id="KW-1185">Reference proteome</keyword>
<organism evidence="1 2">
    <name type="scientific">Neisseria montereyensis</name>
    <dbReference type="NCBI Taxonomy" id="2973938"/>
    <lineage>
        <taxon>Bacteria</taxon>
        <taxon>Pseudomonadati</taxon>
        <taxon>Pseudomonadota</taxon>
        <taxon>Betaproteobacteria</taxon>
        <taxon>Neisseriales</taxon>
        <taxon>Neisseriaceae</taxon>
        <taxon>Neisseria</taxon>
    </lineage>
</organism>
<proteinExistence type="predicted"/>
<gene>
    <name evidence="1" type="ORF">NXS09_05005</name>
</gene>
<protein>
    <submittedName>
        <fullName evidence="1">Uncharacterized protein</fullName>
    </submittedName>
</protein>
<dbReference type="EMBL" id="JANUXW010000003">
    <property type="protein sequence ID" value="MCS4533658.1"/>
    <property type="molecule type" value="Genomic_DNA"/>
</dbReference>